<name>A0A850R6K8_9GAMM</name>
<dbReference type="Gene3D" id="3.40.50.300">
    <property type="entry name" value="P-loop containing nucleotide triphosphate hydrolases"/>
    <property type="match status" value="1"/>
</dbReference>
<sequence length="310" mass="32548">MCQTPASEQRDPRSAPPEVQHPLSHRHLAGTTRRGSTRAASTTSNAHPLRIAIVGKGGVGKTTVAGALARTLVEQGRRVLALDADPDANLASVLPLDGVEPPQPLAHQRDLIRAAAGVGELPLGFFQFNPDTGDLLPRGTVTWGGGNPLVVLGWSKSGGEGCYCAEHAVLRRLLSDAAALPANVTLIDSEAGLEHLSRGTIAGVDLVLVVVEPGQRSLETATAVRRLAGDLGIARVHAVVCGYRDRAELLKLRGRLGDWPPVAAFPYDEAVRAADLAGRPPPLEGAFREAAETLAANVLQLADRLQALPE</sequence>
<comment type="caution">
    <text evidence="5">The sequence shown here is derived from an EMBL/GenBank/DDBJ whole genome shotgun (WGS) entry which is preliminary data.</text>
</comment>
<evidence type="ECO:0000313" key="6">
    <source>
        <dbReference type="Proteomes" id="UP000592294"/>
    </source>
</evidence>
<keyword evidence="2" id="KW-0067">ATP-binding</keyword>
<evidence type="ECO:0000259" key="4">
    <source>
        <dbReference type="Pfam" id="PF01656"/>
    </source>
</evidence>
<dbReference type="Pfam" id="PF01656">
    <property type="entry name" value="CbiA"/>
    <property type="match status" value="1"/>
</dbReference>
<organism evidence="5 6">
    <name type="scientific">Allochromatium humboldtianum</name>
    <dbReference type="NCBI Taxonomy" id="504901"/>
    <lineage>
        <taxon>Bacteria</taxon>
        <taxon>Pseudomonadati</taxon>
        <taxon>Pseudomonadota</taxon>
        <taxon>Gammaproteobacteria</taxon>
        <taxon>Chromatiales</taxon>
        <taxon>Chromatiaceae</taxon>
        <taxon>Allochromatium</taxon>
    </lineage>
</organism>
<feature type="domain" description="CobQ/CobB/MinD/ParA nucleotide binding" evidence="4">
    <location>
        <begin position="54"/>
        <end position="142"/>
    </location>
</feature>
<keyword evidence="1" id="KW-0547">Nucleotide-binding</keyword>
<feature type="region of interest" description="Disordered" evidence="3">
    <location>
        <begin position="1"/>
        <end position="44"/>
    </location>
</feature>
<proteinExistence type="predicted"/>
<dbReference type="SUPFAM" id="SSF52540">
    <property type="entry name" value="P-loop containing nucleoside triphosphate hydrolases"/>
    <property type="match status" value="1"/>
</dbReference>
<dbReference type="GO" id="GO:0005524">
    <property type="term" value="F:ATP binding"/>
    <property type="evidence" value="ECO:0007669"/>
    <property type="project" value="UniProtKB-KW"/>
</dbReference>
<dbReference type="GO" id="GO:0016887">
    <property type="term" value="F:ATP hydrolysis activity"/>
    <property type="evidence" value="ECO:0007669"/>
    <property type="project" value="TreeGrafter"/>
</dbReference>
<dbReference type="InterPro" id="IPR050625">
    <property type="entry name" value="ParA/MinD_ATPase"/>
</dbReference>
<dbReference type="AlphaFoldDB" id="A0A850R6K8"/>
<keyword evidence="6" id="KW-1185">Reference proteome</keyword>
<protein>
    <submittedName>
        <fullName evidence="5">AAA family ATPase</fullName>
    </submittedName>
</protein>
<reference evidence="5 6" key="1">
    <citation type="submission" date="2020-06" db="EMBL/GenBank/DDBJ databases">
        <title>Whole-genome sequence of Allochromatium humboldtianum DSM 21881, type strain.</title>
        <authorList>
            <person name="Kyndt J.A."/>
            <person name="Meyer T.E."/>
        </authorList>
    </citation>
    <scope>NUCLEOTIDE SEQUENCE [LARGE SCALE GENOMIC DNA]</scope>
    <source>
        <strain evidence="5 6">DSM 21881</strain>
    </source>
</reference>
<dbReference type="GO" id="GO:0009898">
    <property type="term" value="C:cytoplasmic side of plasma membrane"/>
    <property type="evidence" value="ECO:0007669"/>
    <property type="project" value="TreeGrafter"/>
</dbReference>
<evidence type="ECO:0000313" key="5">
    <source>
        <dbReference type="EMBL" id="NVZ08958.1"/>
    </source>
</evidence>
<dbReference type="RefSeq" id="WP_176975736.1">
    <property type="nucleotide sequence ID" value="NZ_JABZEO010000004.1"/>
</dbReference>
<dbReference type="GO" id="GO:0005829">
    <property type="term" value="C:cytosol"/>
    <property type="evidence" value="ECO:0007669"/>
    <property type="project" value="TreeGrafter"/>
</dbReference>
<dbReference type="InterPro" id="IPR002586">
    <property type="entry name" value="CobQ/CobB/MinD/ParA_Nub-bd_dom"/>
</dbReference>
<dbReference type="PANTHER" id="PTHR43384">
    <property type="entry name" value="SEPTUM SITE-DETERMINING PROTEIN MIND HOMOLOG, CHLOROPLASTIC-RELATED"/>
    <property type="match status" value="1"/>
</dbReference>
<gene>
    <name evidence="5" type="ORF">HW932_06750</name>
</gene>
<dbReference type="PANTHER" id="PTHR43384:SF6">
    <property type="entry name" value="SEPTUM SITE-DETERMINING PROTEIN MIND HOMOLOG, CHLOROPLASTIC"/>
    <property type="match status" value="1"/>
</dbReference>
<dbReference type="Proteomes" id="UP000592294">
    <property type="component" value="Unassembled WGS sequence"/>
</dbReference>
<accession>A0A850R6K8</accession>
<evidence type="ECO:0000256" key="1">
    <source>
        <dbReference type="ARBA" id="ARBA00022741"/>
    </source>
</evidence>
<evidence type="ECO:0000256" key="3">
    <source>
        <dbReference type="SAM" id="MobiDB-lite"/>
    </source>
</evidence>
<dbReference type="EMBL" id="JABZEO010000004">
    <property type="protein sequence ID" value="NVZ08958.1"/>
    <property type="molecule type" value="Genomic_DNA"/>
</dbReference>
<dbReference type="InterPro" id="IPR027417">
    <property type="entry name" value="P-loop_NTPase"/>
</dbReference>
<dbReference type="GO" id="GO:0051782">
    <property type="term" value="P:negative regulation of cell division"/>
    <property type="evidence" value="ECO:0007669"/>
    <property type="project" value="TreeGrafter"/>
</dbReference>
<evidence type="ECO:0000256" key="2">
    <source>
        <dbReference type="ARBA" id="ARBA00022840"/>
    </source>
</evidence>
<feature type="compositionally biased region" description="Low complexity" evidence="3">
    <location>
        <begin position="29"/>
        <end position="44"/>
    </location>
</feature>